<dbReference type="UniPathway" id="UPA00074">
    <property type="reaction ID" value="UER00131"/>
</dbReference>
<dbReference type="Proteomes" id="UP000548304">
    <property type="component" value="Unassembled WGS sequence"/>
</dbReference>
<dbReference type="InterPro" id="IPR028923">
    <property type="entry name" value="SAICAR_synt/ADE2_N"/>
</dbReference>
<evidence type="ECO:0000256" key="4">
    <source>
        <dbReference type="ARBA" id="ARBA00022840"/>
    </source>
</evidence>
<evidence type="ECO:0000259" key="6">
    <source>
        <dbReference type="Pfam" id="PF01259"/>
    </source>
</evidence>
<proteinExistence type="predicted"/>
<reference evidence="7 8" key="1">
    <citation type="submission" date="2020-07" db="EMBL/GenBank/DDBJ databases">
        <title>Genomic Encyclopedia of Type Strains, Phase III (KMG-III): the genomes of soil and plant-associated and newly described type strains.</title>
        <authorList>
            <person name="Whitman W."/>
        </authorList>
    </citation>
    <scope>NUCLEOTIDE SEQUENCE [LARGE SCALE GENOMIC DNA]</scope>
    <source>
        <strain evidence="7 8">CECT 8576</strain>
    </source>
</reference>
<name>A0A852YYJ0_9ACTN</name>
<dbReference type="Pfam" id="PF01259">
    <property type="entry name" value="SAICAR_synt"/>
    <property type="match status" value="1"/>
</dbReference>
<evidence type="ECO:0000256" key="5">
    <source>
        <dbReference type="ARBA" id="ARBA00048475"/>
    </source>
</evidence>
<keyword evidence="2" id="KW-0547">Nucleotide-binding</keyword>
<dbReference type="Gene3D" id="3.30.470.20">
    <property type="entry name" value="ATP-grasp fold, B domain"/>
    <property type="match status" value="1"/>
</dbReference>
<dbReference type="Gene3D" id="3.30.200.20">
    <property type="entry name" value="Phosphorylase Kinase, domain 1"/>
    <property type="match status" value="1"/>
</dbReference>
<keyword evidence="8" id="KW-1185">Reference proteome</keyword>
<dbReference type="EMBL" id="JACBYW010000006">
    <property type="protein sequence ID" value="NYH80154.1"/>
    <property type="molecule type" value="Genomic_DNA"/>
</dbReference>
<keyword evidence="3" id="KW-0658">Purine biosynthesis</keyword>
<organism evidence="7 8">
    <name type="scientific">Actinopolyspora biskrensis</name>
    <dbReference type="NCBI Taxonomy" id="1470178"/>
    <lineage>
        <taxon>Bacteria</taxon>
        <taxon>Bacillati</taxon>
        <taxon>Actinomycetota</taxon>
        <taxon>Actinomycetes</taxon>
        <taxon>Actinopolysporales</taxon>
        <taxon>Actinopolysporaceae</taxon>
        <taxon>Actinopolyspora</taxon>
    </lineage>
</organism>
<evidence type="ECO:0000256" key="1">
    <source>
        <dbReference type="ARBA" id="ARBA00022598"/>
    </source>
</evidence>
<sequence length="242" mass="27681">MTNIGNTDPLQIEQHRSPSISGRSKKLWHVDEETCFVRLVESLTSYTHERHELVSGTGPLRLDFYEMAASRLREEGIPCAFLRRVDQTGYLAKYYKVSPPVEVIVKNRAVGSTLRKYPGLFAEEEVLPRPVVKFDYRCDPEDQPIGEDYLRALGIPVEKMYKTALTVNELLCEWLDPIQLWDFCLIFGIDSEGDPSIISEVSPDCMRLRAEDGSMLDKDIFRNGGEHTEITTAWKELIEHVS</sequence>
<accession>A0A852YYJ0</accession>
<evidence type="ECO:0000256" key="2">
    <source>
        <dbReference type="ARBA" id="ARBA00022741"/>
    </source>
</evidence>
<dbReference type="GO" id="GO:0004639">
    <property type="term" value="F:phosphoribosylaminoimidazolesuccinocarboxamide synthase activity"/>
    <property type="evidence" value="ECO:0007669"/>
    <property type="project" value="UniProtKB-EC"/>
</dbReference>
<keyword evidence="4" id="KW-0067">ATP-binding</keyword>
<keyword evidence="1 7" id="KW-0436">Ligase</keyword>
<dbReference type="GO" id="GO:0006189">
    <property type="term" value="P:'de novo' IMP biosynthetic process"/>
    <property type="evidence" value="ECO:0007669"/>
    <property type="project" value="UniProtKB-UniPathway"/>
</dbReference>
<evidence type="ECO:0000313" key="7">
    <source>
        <dbReference type="EMBL" id="NYH80154.1"/>
    </source>
</evidence>
<feature type="domain" description="SAICAR synthetase/ADE2 N-terminal" evidence="6">
    <location>
        <begin position="21"/>
        <end position="235"/>
    </location>
</feature>
<dbReference type="EC" id="6.3.2.6" evidence="7"/>
<comment type="caution">
    <text evidence="7">The sequence shown here is derived from an EMBL/GenBank/DDBJ whole genome shotgun (WGS) entry which is preliminary data.</text>
</comment>
<evidence type="ECO:0000313" key="8">
    <source>
        <dbReference type="Proteomes" id="UP000548304"/>
    </source>
</evidence>
<dbReference type="GO" id="GO:0005524">
    <property type="term" value="F:ATP binding"/>
    <property type="evidence" value="ECO:0007669"/>
    <property type="project" value="UniProtKB-KW"/>
</dbReference>
<gene>
    <name evidence="7" type="ORF">FHR84_003503</name>
</gene>
<comment type="catalytic activity">
    <reaction evidence="5">
        <text>5-amino-1-(5-phospho-D-ribosyl)imidazole-4-carboxylate + L-aspartate + ATP = (2S)-2-[5-amino-1-(5-phospho-beta-D-ribosyl)imidazole-4-carboxamido]succinate + ADP + phosphate + 2 H(+)</text>
        <dbReference type="Rhea" id="RHEA:22628"/>
        <dbReference type="ChEBI" id="CHEBI:15378"/>
        <dbReference type="ChEBI" id="CHEBI:29991"/>
        <dbReference type="ChEBI" id="CHEBI:30616"/>
        <dbReference type="ChEBI" id="CHEBI:43474"/>
        <dbReference type="ChEBI" id="CHEBI:58443"/>
        <dbReference type="ChEBI" id="CHEBI:77657"/>
        <dbReference type="ChEBI" id="CHEBI:456216"/>
        <dbReference type="EC" id="6.3.2.6"/>
    </reaction>
</comment>
<protein>
    <submittedName>
        <fullName evidence="7">Phosphoribosylaminoimidazole-succinocarboxamide synthase</fullName>
        <ecNumber evidence="7">6.3.2.6</ecNumber>
    </submittedName>
</protein>
<evidence type="ECO:0000256" key="3">
    <source>
        <dbReference type="ARBA" id="ARBA00022755"/>
    </source>
</evidence>
<dbReference type="RefSeq" id="WP_218863023.1">
    <property type="nucleotide sequence ID" value="NZ_JACBYW010000006.1"/>
</dbReference>
<dbReference type="SUPFAM" id="SSF56104">
    <property type="entry name" value="SAICAR synthase-like"/>
    <property type="match status" value="1"/>
</dbReference>
<dbReference type="AlphaFoldDB" id="A0A852YYJ0"/>